<keyword evidence="2" id="KW-0540">Nuclease</keyword>
<keyword evidence="2" id="KW-0255">Endonuclease</keyword>
<dbReference type="EMBL" id="AP018042">
    <property type="protein sequence ID" value="BAX78736.1"/>
    <property type="molecule type" value="Genomic_DNA"/>
</dbReference>
<evidence type="ECO:0000259" key="1">
    <source>
        <dbReference type="Pfam" id="PF01261"/>
    </source>
</evidence>
<reference evidence="2 3" key="1">
    <citation type="journal article" date="2018" name="Mar. Genomics">
        <title>Complete genome sequence of Marinifilaceae bacterium strain SPP2, isolated from the Antarctic marine sediment.</title>
        <authorList>
            <person name="Watanabe M."/>
            <person name="Kojima H."/>
            <person name="Fukui M."/>
        </authorList>
    </citation>
    <scope>NUCLEOTIDE SEQUENCE [LARGE SCALE GENOMIC DNA]</scope>
    <source>
        <strain evidence="2 3">SPP2</strain>
    </source>
</reference>
<evidence type="ECO:0000313" key="2">
    <source>
        <dbReference type="EMBL" id="BAX78736.1"/>
    </source>
</evidence>
<organism evidence="2 3">
    <name type="scientific">Labilibaculum antarcticum</name>
    <dbReference type="NCBI Taxonomy" id="1717717"/>
    <lineage>
        <taxon>Bacteria</taxon>
        <taxon>Pseudomonadati</taxon>
        <taxon>Bacteroidota</taxon>
        <taxon>Bacteroidia</taxon>
        <taxon>Marinilabiliales</taxon>
        <taxon>Marinifilaceae</taxon>
        <taxon>Labilibaculum</taxon>
    </lineage>
</organism>
<dbReference type="OrthoDB" id="2561798at2"/>
<dbReference type="InterPro" id="IPR036237">
    <property type="entry name" value="Xyl_isomerase-like_sf"/>
</dbReference>
<dbReference type="PANTHER" id="PTHR12110">
    <property type="entry name" value="HYDROXYPYRUVATE ISOMERASE"/>
    <property type="match status" value="1"/>
</dbReference>
<sequence>MKESTRRDFIKKSMIAASVIPFLGLPGNIWALNNEFNPEELSVHIFSKHLQFLDWKTMGQRVVEMGFSGIDLTVRPKGHVLPENVKTDLPRAIKDIQNAGSTCQLITTSVEDVNNPLDVDVLETAASLGVQFYRPGWFRYPENGTMESAIAHYAQKVKALSELNQSLGIVGCYQNHSGKFVGASMWEVKQILAEAIPEYFGAQYDIRHNMVEGANSWENSLRLIHQNIKTIVVKDYKWGQENGKWQPVNVPIGEGMIDFKRYFRLLKNYGINVPVSLHMEYPLGGAEKGKSILTVDERVVFDAMKKDVNSLKKLWREA</sequence>
<keyword evidence="3" id="KW-1185">Reference proteome</keyword>
<dbReference type="PROSITE" id="PS51318">
    <property type="entry name" value="TAT"/>
    <property type="match status" value="1"/>
</dbReference>
<dbReference type="PANTHER" id="PTHR12110:SF41">
    <property type="entry name" value="INOSOSE DEHYDRATASE"/>
    <property type="match status" value="1"/>
</dbReference>
<dbReference type="RefSeq" id="WP_096427656.1">
    <property type="nucleotide sequence ID" value="NZ_AP018042.1"/>
</dbReference>
<dbReference type="InterPro" id="IPR050312">
    <property type="entry name" value="IolE/XylAMocC-like"/>
</dbReference>
<dbReference type="GO" id="GO:0004519">
    <property type="term" value="F:endonuclease activity"/>
    <property type="evidence" value="ECO:0007669"/>
    <property type="project" value="UniProtKB-KW"/>
</dbReference>
<name>A0A1Y1CEF6_9BACT</name>
<evidence type="ECO:0000313" key="3">
    <source>
        <dbReference type="Proteomes" id="UP000218267"/>
    </source>
</evidence>
<dbReference type="Proteomes" id="UP000218267">
    <property type="component" value="Chromosome"/>
</dbReference>
<protein>
    <submittedName>
        <fullName evidence="2">Endonuclease</fullName>
    </submittedName>
</protein>
<dbReference type="Gene3D" id="3.20.20.150">
    <property type="entry name" value="Divalent-metal-dependent TIM barrel enzymes"/>
    <property type="match status" value="1"/>
</dbReference>
<accession>A0A1Y1CEF6</accession>
<keyword evidence="2" id="KW-0378">Hydrolase</keyword>
<dbReference type="InterPro" id="IPR006311">
    <property type="entry name" value="TAT_signal"/>
</dbReference>
<dbReference type="AlphaFoldDB" id="A0A1Y1CEF6"/>
<reference evidence="3" key="2">
    <citation type="journal article" date="2020" name="Antonie Van Leeuwenhoek">
        <title>Labilibaculum antarcticum sp. nov., a novel facultative anaerobic, psychrotorelant bacterium isolated from marine sediment of Antarctica.</title>
        <authorList>
            <person name="Watanabe M."/>
            <person name="Kojima H."/>
            <person name="Fukui M."/>
        </authorList>
    </citation>
    <scope>NUCLEOTIDE SEQUENCE [LARGE SCALE GENOMIC DNA]</scope>
    <source>
        <strain evidence="3">SPP2</strain>
    </source>
</reference>
<dbReference type="KEGG" id="mbas:ALGA_0341"/>
<feature type="domain" description="Xylose isomerase-like TIM barrel" evidence="1">
    <location>
        <begin position="62"/>
        <end position="282"/>
    </location>
</feature>
<dbReference type="Pfam" id="PF01261">
    <property type="entry name" value="AP_endonuc_2"/>
    <property type="match status" value="1"/>
</dbReference>
<gene>
    <name evidence="2" type="ORF">ALGA_0341</name>
</gene>
<proteinExistence type="predicted"/>
<dbReference type="SUPFAM" id="SSF51658">
    <property type="entry name" value="Xylose isomerase-like"/>
    <property type="match status" value="1"/>
</dbReference>
<dbReference type="InterPro" id="IPR013022">
    <property type="entry name" value="Xyl_isomerase-like_TIM-brl"/>
</dbReference>